<dbReference type="PANTHER" id="PTHR30341:SF0">
    <property type="entry name" value="NA(+)_H(+) ANTIPORTER NHAA"/>
    <property type="match status" value="1"/>
</dbReference>
<keyword evidence="7" id="KW-0915">Sodium</keyword>
<dbReference type="NCBIfam" id="TIGR00773">
    <property type="entry name" value="NhaA"/>
    <property type="match status" value="1"/>
</dbReference>
<dbReference type="InterPro" id="IPR023171">
    <property type="entry name" value="Na/H_antiporter_dom_sf"/>
</dbReference>
<evidence type="ECO:0000313" key="9">
    <source>
        <dbReference type="Proteomes" id="UP000405656"/>
    </source>
</evidence>
<reference evidence="8 9" key="1">
    <citation type="submission" date="2018-05" db="EMBL/GenBank/DDBJ databases">
        <authorList>
            <consortium name="PulseNet: The National Subtyping Network for Foodborne Disease Surveillance"/>
            <person name="Tarr C.L."/>
            <person name="Trees E."/>
            <person name="Katz L.S."/>
            <person name="Carleton-Romer H.A."/>
            <person name="Stroika S."/>
            <person name="Kucerova Z."/>
            <person name="Roache K.F."/>
            <person name="Sabol A.L."/>
            <person name="Besser J."/>
            <person name="Gerner-Smidt P."/>
        </authorList>
    </citation>
    <scope>NUCLEOTIDE SEQUENCE [LARGE SCALE GENOMIC DNA]</scope>
    <source>
        <strain evidence="8 9">20110455</strain>
    </source>
</reference>
<keyword evidence="4 7" id="KW-0812">Transmembrane</keyword>
<evidence type="ECO:0000256" key="2">
    <source>
        <dbReference type="ARBA" id="ARBA00022475"/>
    </source>
</evidence>
<keyword evidence="7" id="KW-0406">Ion transport</keyword>
<dbReference type="Gene3D" id="1.20.1530.10">
    <property type="entry name" value="Na+/H+ antiporter like domain"/>
    <property type="match status" value="1"/>
</dbReference>
<dbReference type="Proteomes" id="UP000405656">
    <property type="component" value="Unassembled WGS sequence"/>
</dbReference>
<dbReference type="OrthoDB" id="9808135at2"/>
<dbReference type="HAMAP" id="MF_01844">
    <property type="entry name" value="NhaA"/>
    <property type="match status" value="1"/>
</dbReference>
<comment type="function">
    <text evidence="7">Na(+)/H(+) antiporter that extrudes sodium in exchange for external protons.</text>
</comment>
<dbReference type="AlphaFoldDB" id="A0A5L4HU57"/>
<dbReference type="EMBL" id="AACCWZ010000009">
    <property type="protein sequence ID" value="EAK0451632.1"/>
    <property type="molecule type" value="Genomic_DNA"/>
</dbReference>
<dbReference type="Pfam" id="PF06965">
    <property type="entry name" value="Na_H_antiport_1"/>
    <property type="match status" value="1"/>
</dbReference>
<dbReference type="GO" id="GO:0006885">
    <property type="term" value="P:regulation of pH"/>
    <property type="evidence" value="ECO:0007669"/>
    <property type="project" value="UniProtKB-UniRule"/>
</dbReference>
<proteinExistence type="inferred from homology"/>
<feature type="transmembrane region" description="Helical" evidence="7">
    <location>
        <begin position="124"/>
        <end position="143"/>
    </location>
</feature>
<evidence type="ECO:0000256" key="5">
    <source>
        <dbReference type="ARBA" id="ARBA00022989"/>
    </source>
</evidence>
<keyword evidence="3" id="KW-0997">Cell inner membrane</keyword>
<feature type="transmembrane region" description="Helical" evidence="7">
    <location>
        <begin position="284"/>
        <end position="309"/>
    </location>
</feature>
<name>A0A5L4HU57_CAMLA</name>
<dbReference type="GO" id="GO:0005886">
    <property type="term" value="C:plasma membrane"/>
    <property type="evidence" value="ECO:0007669"/>
    <property type="project" value="UniProtKB-SubCell"/>
</dbReference>
<evidence type="ECO:0000256" key="3">
    <source>
        <dbReference type="ARBA" id="ARBA00022519"/>
    </source>
</evidence>
<dbReference type="NCBIfam" id="NF007112">
    <property type="entry name" value="PRK09561.1"/>
    <property type="match status" value="1"/>
</dbReference>
<feature type="transmembrane region" description="Helical" evidence="7">
    <location>
        <begin position="99"/>
        <end position="118"/>
    </location>
</feature>
<keyword evidence="5 7" id="KW-1133">Transmembrane helix</keyword>
<keyword evidence="7" id="KW-0050">Antiport</keyword>
<evidence type="ECO:0000256" key="4">
    <source>
        <dbReference type="ARBA" id="ARBA00022692"/>
    </source>
</evidence>
<keyword evidence="7" id="KW-0739">Sodium transport</keyword>
<feature type="transmembrane region" description="Helical" evidence="7">
    <location>
        <begin position="182"/>
        <end position="201"/>
    </location>
</feature>
<evidence type="ECO:0000256" key="1">
    <source>
        <dbReference type="ARBA" id="ARBA00004429"/>
    </source>
</evidence>
<dbReference type="GO" id="GO:0015385">
    <property type="term" value="F:sodium:proton antiporter activity"/>
    <property type="evidence" value="ECO:0007669"/>
    <property type="project" value="UniProtKB-UniRule"/>
</dbReference>
<comment type="similarity">
    <text evidence="7">Belongs to the NhaA Na(+)/H(+) (TC 2.A.33) antiporter family.</text>
</comment>
<evidence type="ECO:0000256" key="6">
    <source>
        <dbReference type="ARBA" id="ARBA00023136"/>
    </source>
</evidence>
<feature type="transmembrane region" description="Helical" evidence="7">
    <location>
        <begin position="363"/>
        <end position="380"/>
    </location>
</feature>
<keyword evidence="7" id="KW-0813">Transport</keyword>
<feature type="transmembrane region" description="Helical" evidence="7">
    <location>
        <begin position="208"/>
        <end position="238"/>
    </location>
</feature>
<comment type="subcellular location">
    <subcellularLocation>
        <location evidence="1">Cell inner membrane</location>
        <topology evidence="1">Multi-pass membrane protein</topology>
    </subcellularLocation>
    <subcellularLocation>
        <location evidence="7">Cell membrane</location>
        <topology evidence="7">Multi-pass membrane protein</topology>
    </subcellularLocation>
</comment>
<feature type="transmembrane region" description="Helical" evidence="7">
    <location>
        <begin position="155"/>
        <end position="176"/>
    </location>
</feature>
<dbReference type="InterPro" id="IPR004670">
    <property type="entry name" value="NhaA"/>
</dbReference>
<evidence type="ECO:0000256" key="7">
    <source>
        <dbReference type="HAMAP-Rule" id="MF_01844"/>
    </source>
</evidence>
<feature type="transmembrane region" description="Helical" evidence="7">
    <location>
        <begin position="258"/>
        <end position="277"/>
    </location>
</feature>
<feature type="transmembrane region" description="Helical" evidence="7">
    <location>
        <begin position="12"/>
        <end position="30"/>
    </location>
</feature>
<feature type="transmembrane region" description="Helical" evidence="7">
    <location>
        <begin position="60"/>
        <end position="78"/>
    </location>
</feature>
<accession>A0A5L4HU57</accession>
<organism evidence="8 9">
    <name type="scientific">Campylobacter lari</name>
    <dbReference type="NCBI Taxonomy" id="201"/>
    <lineage>
        <taxon>Bacteria</taxon>
        <taxon>Pseudomonadati</taxon>
        <taxon>Campylobacterota</taxon>
        <taxon>Epsilonproteobacteria</taxon>
        <taxon>Campylobacterales</taxon>
        <taxon>Campylobacteraceae</taxon>
        <taxon>Campylobacter</taxon>
    </lineage>
</organism>
<evidence type="ECO:0000313" key="8">
    <source>
        <dbReference type="EMBL" id="EAK0451632.1"/>
    </source>
</evidence>
<sequence length="384" mass="42464">MKLRNFQNFLSLEILGGLLLLLATIFALLLKNSPYGQHYMDFLSVEMGVKVGAWELFKPSLLWINDGLIAIFFFAIGLELKKEFVQGEFKTLSNITLPLMAAIGGIVVPALIFCAINFNDAYVLKGWAIPTATDTAFALVILAMLKQRIPSSLKIFLVSLAIFDDVGAILIIAIFYTGELSTLAFFVAFCCIVGLFLLNRLSNERKSFYYILGALLWLSVLKSGVHATLAGIITALFIPVYTKNNHALLEEIEHGLKFWIAFIILPLFAFANAGVDLSKIEAHMLFSGVSVGIFLGLFIGKQLGVFGFAYMAIKLKLAKLPKDANFKQLYGVCILTGIGFTMSFFIDALAYEVSDIFNFVDNFAILLASLASGVFGYFYLRFIK</sequence>
<keyword evidence="6 7" id="KW-0472">Membrane</keyword>
<protein>
    <recommendedName>
        <fullName evidence="7">Na(+)/H(+) antiporter NhaA</fullName>
    </recommendedName>
    <alternativeName>
        <fullName evidence="7">Sodium/proton antiporter NhaA</fullName>
    </alternativeName>
</protein>
<dbReference type="NCBIfam" id="NF007111">
    <property type="entry name" value="PRK09560.1"/>
    <property type="match status" value="1"/>
</dbReference>
<gene>
    <name evidence="7 8" type="primary">nhaA</name>
    <name evidence="8" type="ORF">YZ36_06550</name>
</gene>
<dbReference type="PANTHER" id="PTHR30341">
    <property type="entry name" value="SODIUM ION/PROTON ANTIPORTER NHAA-RELATED"/>
    <property type="match status" value="1"/>
</dbReference>
<comment type="catalytic activity">
    <reaction evidence="7">
        <text>Na(+)(in) + 2 H(+)(out) = Na(+)(out) + 2 H(+)(in)</text>
        <dbReference type="Rhea" id="RHEA:29251"/>
        <dbReference type="ChEBI" id="CHEBI:15378"/>
        <dbReference type="ChEBI" id="CHEBI:29101"/>
    </reaction>
</comment>
<keyword evidence="2 7" id="KW-1003">Cell membrane</keyword>
<dbReference type="RefSeq" id="WP_070257311.1">
    <property type="nucleotide sequence ID" value="NZ_AP028378.1"/>
</dbReference>
<comment type="caution">
    <text evidence="8">The sequence shown here is derived from an EMBL/GenBank/DDBJ whole genome shotgun (WGS) entry which is preliminary data.</text>
</comment>
<feature type="transmembrane region" description="Helical" evidence="7">
    <location>
        <begin position="329"/>
        <end position="351"/>
    </location>
</feature>